<evidence type="ECO:0000256" key="1">
    <source>
        <dbReference type="SAM" id="MobiDB-lite"/>
    </source>
</evidence>
<reference evidence="2 3" key="1">
    <citation type="submission" date="2020-02" db="EMBL/GenBank/DDBJ databases">
        <authorList>
            <person name="Ferguson B K."/>
        </authorList>
    </citation>
    <scope>NUCLEOTIDE SEQUENCE [LARGE SCALE GENOMIC DNA]</scope>
</reference>
<name>A0A6H5IAJ2_9HYME</name>
<feature type="region of interest" description="Disordered" evidence="1">
    <location>
        <begin position="231"/>
        <end position="270"/>
    </location>
</feature>
<protein>
    <submittedName>
        <fullName evidence="2">Uncharacterized protein</fullName>
    </submittedName>
</protein>
<organism evidence="2 3">
    <name type="scientific">Trichogramma brassicae</name>
    <dbReference type="NCBI Taxonomy" id="86971"/>
    <lineage>
        <taxon>Eukaryota</taxon>
        <taxon>Metazoa</taxon>
        <taxon>Ecdysozoa</taxon>
        <taxon>Arthropoda</taxon>
        <taxon>Hexapoda</taxon>
        <taxon>Insecta</taxon>
        <taxon>Pterygota</taxon>
        <taxon>Neoptera</taxon>
        <taxon>Endopterygota</taxon>
        <taxon>Hymenoptera</taxon>
        <taxon>Apocrita</taxon>
        <taxon>Proctotrupomorpha</taxon>
        <taxon>Chalcidoidea</taxon>
        <taxon>Trichogrammatidae</taxon>
        <taxon>Trichogramma</taxon>
    </lineage>
</organism>
<evidence type="ECO:0000313" key="3">
    <source>
        <dbReference type="Proteomes" id="UP000479190"/>
    </source>
</evidence>
<dbReference type="AlphaFoldDB" id="A0A6H5IAJ2"/>
<gene>
    <name evidence="2" type="ORF">TBRA_LOCUS5662</name>
</gene>
<dbReference type="Proteomes" id="UP000479190">
    <property type="component" value="Unassembled WGS sequence"/>
</dbReference>
<accession>A0A6H5IAJ2</accession>
<dbReference type="EMBL" id="CADCXV010000723">
    <property type="protein sequence ID" value="CAB0033764.1"/>
    <property type="molecule type" value="Genomic_DNA"/>
</dbReference>
<sequence length="451" mass="51691">MRRRRCRRRRRRRRRLRLRRRCQPNARAIHMRYRPHTRYMKNLCKKKTSTNAPRDATLMKMMSTRRTLLLHRADASTAEKEAAGGPENSTELDKRLMSLGAMKKEMQRRESQAHDTRHLEAGARARDKTLFFNHRQPLYAYTYPVAPKQQRQQQRKEYPVSVATTYVVPTHTHTHTAALLLYIYFTSAKGELARTSTFTSTNSGGGNLITQVVIMHNNTRARAKMEKRCGEAHTHTHTTHCTPLPLQGSKKSGQPSRPEGHSRPYPRSIYTTTTTTNSVAAAFRNYELFYDKANVARARSRGYLYTLLPEQFFQQKSLEQQQQQQQLAHVDIVNFRSWMNTNLAMRLSAACNRRSESVNRYNGNFQRLIIATRRARLIMNKPLLLVSLAAVLERASRAACAQSSLLVRVAAPQDFTGCSYISSAPHSRAEMPLSLDGEYYIACQSASGKSK</sequence>
<evidence type="ECO:0000313" key="2">
    <source>
        <dbReference type="EMBL" id="CAB0033764.1"/>
    </source>
</evidence>
<proteinExistence type="predicted"/>
<keyword evidence="3" id="KW-1185">Reference proteome</keyword>